<keyword evidence="1" id="KW-1133">Transmembrane helix</keyword>
<evidence type="ECO:0000313" key="3">
    <source>
        <dbReference type="Proteomes" id="UP000315003"/>
    </source>
</evidence>
<reference evidence="2 3" key="1">
    <citation type="submission" date="2019-02" db="EMBL/GenBank/DDBJ databases">
        <title>Deep-cultivation of Planctomycetes and their phenomic and genomic characterization uncovers novel biology.</title>
        <authorList>
            <person name="Wiegand S."/>
            <person name="Jogler M."/>
            <person name="Boedeker C."/>
            <person name="Pinto D."/>
            <person name="Vollmers J."/>
            <person name="Rivas-Marin E."/>
            <person name="Kohn T."/>
            <person name="Peeters S.H."/>
            <person name="Heuer A."/>
            <person name="Rast P."/>
            <person name="Oberbeckmann S."/>
            <person name="Bunk B."/>
            <person name="Jeske O."/>
            <person name="Meyerdierks A."/>
            <person name="Storesund J.E."/>
            <person name="Kallscheuer N."/>
            <person name="Luecker S."/>
            <person name="Lage O.M."/>
            <person name="Pohl T."/>
            <person name="Merkel B.J."/>
            <person name="Hornburger P."/>
            <person name="Mueller R.-W."/>
            <person name="Bruemmer F."/>
            <person name="Labrenz M."/>
            <person name="Spormann A.M."/>
            <person name="Op den Camp H."/>
            <person name="Overmann J."/>
            <person name="Amann R."/>
            <person name="Jetten M.S.M."/>
            <person name="Mascher T."/>
            <person name="Medema M.H."/>
            <person name="Devos D.P."/>
            <person name="Kaster A.-K."/>
            <person name="Ovreas L."/>
            <person name="Rohde M."/>
            <person name="Galperin M.Y."/>
            <person name="Jogler C."/>
        </authorList>
    </citation>
    <scope>NUCLEOTIDE SEQUENCE [LARGE SCALE GENOMIC DNA]</scope>
    <source>
        <strain evidence="2 3">SV_7m_r</strain>
    </source>
</reference>
<feature type="transmembrane region" description="Helical" evidence="1">
    <location>
        <begin position="150"/>
        <end position="170"/>
    </location>
</feature>
<proteinExistence type="predicted"/>
<evidence type="ECO:0000256" key="1">
    <source>
        <dbReference type="SAM" id="Phobius"/>
    </source>
</evidence>
<protein>
    <submittedName>
        <fullName evidence="2">Uncharacterized protein</fullName>
    </submittedName>
</protein>
<evidence type="ECO:0000313" key="2">
    <source>
        <dbReference type="EMBL" id="QDT57779.1"/>
    </source>
</evidence>
<gene>
    <name evidence="2" type="ORF">SV7mr_02640</name>
</gene>
<feature type="transmembrane region" description="Helical" evidence="1">
    <location>
        <begin position="64"/>
        <end position="89"/>
    </location>
</feature>
<dbReference type="AlphaFoldDB" id="A0A517SNT6"/>
<accession>A0A517SNT6</accession>
<organism evidence="2 3">
    <name type="scientific">Stieleria bergensis</name>
    <dbReference type="NCBI Taxonomy" id="2528025"/>
    <lineage>
        <taxon>Bacteria</taxon>
        <taxon>Pseudomonadati</taxon>
        <taxon>Planctomycetota</taxon>
        <taxon>Planctomycetia</taxon>
        <taxon>Pirellulales</taxon>
        <taxon>Pirellulaceae</taxon>
        <taxon>Stieleria</taxon>
    </lineage>
</organism>
<dbReference type="Proteomes" id="UP000315003">
    <property type="component" value="Chromosome"/>
</dbReference>
<keyword evidence="1" id="KW-0812">Transmembrane</keyword>
<dbReference type="EMBL" id="CP036272">
    <property type="protein sequence ID" value="QDT57779.1"/>
    <property type="molecule type" value="Genomic_DNA"/>
</dbReference>
<keyword evidence="3" id="KW-1185">Reference proteome</keyword>
<dbReference type="Gene3D" id="2.20.28.160">
    <property type="match status" value="1"/>
</dbReference>
<sequence>MHLLTCPDCQSQVPVAPARAGEQIPCPSCEAVIQVPKLGELRKLPRQEAPGATAPKAEQPRSNVAFASFFLLCVLASMVTLFCGTMYLMSQAPVTTESFLADRKIDHQQASPADMVMEFNAMEERSLDVRIPYSFQTEVDVKQGWRNRSLFSAAATSLLALCTLGIGVTGNRKSRASGN</sequence>
<keyword evidence="1" id="KW-0472">Membrane</keyword>
<name>A0A517SNT6_9BACT</name>